<dbReference type="AlphaFoldDB" id="A0A9X1FVE5"/>
<keyword evidence="2" id="KW-1185">Reference proteome</keyword>
<protein>
    <submittedName>
        <fullName evidence="1">Uncharacterized protein</fullName>
    </submittedName>
</protein>
<proteinExistence type="predicted"/>
<organism evidence="1 2">
    <name type="scientific">Roseobacter insulae</name>
    <dbReference type="NCBI Taxonomy" id="2859783"/>
    <lineage>
        <taxon>Bacteria</taxon>
        <taxon>Pseudomonadati</taxon>
        <taxon>Pseudomonadota</taxon>
        <taxon>Alphaproteobacteria</taxon>
        <taxon>Rhodobacterales</taxon>
        <taxon>Roseobacteraceae</taxon>
        <taxon>Roseobacter</taxon>
    </lineage>
</organism>
<dbReference type="EMBL" id="JAHXDN010000003">
    <property type="protein sequence ID" value="MBW4708441.1"/>
    <property type="molecule type" value="Genomic_DNA"/>
</dbReference>
<dbReference type="Proteomes" id="UP001138661">
    <property type="component" value="Unassembled WGS sequence"/>
</dbReference>
<comment type="caution">
    <text evidence="1">The sequence shown here is derived from an EMBL/GenBank/DDBJ whole genome shotgun (WGS) entry which is preliminary data.</text>
</comment>
<sequence length="262" mass="28255">MVAAFFDKGWVVFPVEPAVERWAKQALNSAKVAVQASENKHLHQCGGTWFVGLDALPNDATGRVADSGPLRGAAVDFATQNCGGWPALHRGQLSVIYPGYPRAREGEGDAGFRYRLNRDAAHVDGIIGLGTPKRRFVREPHAFVLGIPLTQAHPDAAPLVVWEGSHRIIQTAMQKVFEGHGTDTLSDIDVTSIYQAARREAFNSCRRVPVHGPPGSAYLVHRLALHGVAPWAPHVPADPGGRMVAYFRPELAGGVAAWAAAR</sequence>
<evidence type="ECO:0000313" key="1">
    <source>
        <dbReference type="EMBL" id="MBW4708441.1"/>
    </source>
</evidence>
<dbReference type="RefSeq" id="WP_219502291.1">
    <property type="nucleotide sequence ID" value="NZ_JAHXDN010000003.1"/>
</dbReference>
<name>A0A9X1FVE5_9RHOB</name>
<gene>
    <name evidence="1" type="ORF">KX928_11665</name>
</gene>
<accession>A0A9X1FVE5</accession>
<reference evidence="1" key="1">
    <citation type="submission" date="2021-07" db="EMBL/GenBank/DDBJ databases">
        <title>Roseobacter insulae sp. nov., isolated from a tidal flat.</title>
        <authorList>
            <person name="Park S."/>
            <person name="Yoon J.-H."/>
        </authorList>
    </citation>
    <scope>NUCLEOTIDE SEQUENCE</scope>
    <source>
        <strain evidence="1">YSTF-M11</strain>
    </source>
</reference>
<evidence type="ECO:0000313" key="2">
    <source>
        <dbReference type="Proteomes" id="UP001138661"/>
    </source>
</evidence>